<dbReference type="Pfam" id="PF22564">
    <property type="entry name" value="HAAS"/>
    <property type="match status" value="1"/>
</dbReference>
<evidence type="ECO:0008006" key="5">
    <source>
        <dbReference type="Google" id="ProtNLM"/>
    </source>
</evidence>
<dbReference type="AlphaFoldDB" id="A0A5Q0GSB6"/>
<keyword evidence="2" id="KW-1133">Transmembrane helix</keyword>
<feature type="transmembrane region" description="Helical" evidence="2">
    <location>
        <begin position="101"/>
        <end position="120"/>
    </location>
</feature>
<reference evidence="4" key="1">
    <citation type="journal article" date="2021" name="Curr. Microbiol.">
        <title>Complete genome of nocamycin-producing strain Saccharothrix syringae NRRL B-16468 reveals the biosynthetic potential for secondary metabolites.</title>
        <authorList>
            <person name="Mo X."/>
            <person name="Yang S."/>
        </authorList>
    </citation>
    <scope>NUCLEOTIDE SEQUENCE [LARGE SCALE GENOMIC DNA]</scope>
    <source>
        <strain evidence="4">ATCC 51364 / DSM 43886 / JCM 6844 / KCTC 9398 / NBRC 14523 / NRRL B-16468 / INA 2240</strain>
    </source>
</reference>
<feature type="transmembrane region" description="Helical" evidence="2">
    <location>
        <begin position="188"/>
        <end position="221"/>
    </location>
</feature>
<dbReference type="EMBL" id="CP034550">
    <property type="protein sequence ID" value="QFZ16986.1"/>
    <property type="molecule type" value="Genomic_DNA"/>
</dbReference>
<keyword evidence="2" id="KW-0812">Transmembrane</keyword>
<dbReference type="KEGG" id="ssyi:EKG83_05460"/>
<evidence type="ECO:0000313" key="4">
    <source>
        <dbReference type="Proteomes" id="UP000325787"/>
    </source>
</evidence>
<name>A0A5Q0GSB6_SACSY</name>
<keyword evidence="4" id="KW-1185">Reference proteome</keyword>
<evidence type="ECO:0000256" key="2">
    <source>
        <dbReference type="SAM" id="Phobius"/>
    </source>
</evidence>
<feature type="region of interest" description="Disordered" evidence="1">
    <location>
        <begin position="344"/>
        <end position="381"/>
    </location>
</feature>
<dbReference type="Proteomes" id="UP000325787">
    <property type="component" value="Chromosome"/>
</dbReference>
<organism evidence="3 4">
    <name type="scientific">Saccharothrix syringae</name>
    <name type="common">Nocardiopsis syringae</name>
    <dbReference type="NCBI Taxonomy" id="103733"/>
    <lineage>
        <taxon>Bacteria</taxon>
        <taxon>Bacillati</taxon>
        <taxon>Actinomycetota</taxon>
        <taxon>Actinomycetes</taxon>
        <taxon>Pseudonocardiales</taxon>
        <taxon>Pseudonocardiaceae</taxon>
        <taxon>Saccharothrix</taxon>
    </lineage>
</organism>
<keyword evidence="2" id="KW-0472">Membrane</keyword>
<feature type="transmembrane region" description="Helical" evidence="2">
    <location>
        <begin position="127"/>
        <end position="145"/>
    </location>
</feature>
<sequence length="381" mass="39959">MSPELDPAVRAYLDRMREELSDLPAAEVGEIVDDAGAHVAEVAEEMGDEFSAAALTGRLGTPEAYARELRAAAGYPVLTAAGYPVLTAERPSGTAALAPRFTLWALVACTLVALAVPITRDHDGMELFVLACLVGAVAAGLVFAHRPLVGEVTALPEAVALRDGLRRVAQSDAGRAVAPLRALQPVWWLVRAVVIAALGVLLSGSPVVLLVSLALAALSLVAGVKARTDRRWLWITLPATGIVIGFLLALVGSVLFRSAAPTQVSYNPQPQLPDNVYVFDKDGKPLTDVYLYDENGRPLDSPWYGCGENRGRPDNQYPKPRVSQGENGCEEVRGAPFAVVIPSTAPASTTGSTTTAPTTTTAPPVTSTPPPSSTVTVVPTT</sequence>
<evidence type="ECO:0000256" key="1">
    <source>
        <dbReference type="SAM" id="MobiDB-lite"/>
    </source>
</evidence>
<evidence type="ECO:0000313" key="3">
    <source>
        <dbReference type="EMBL" id="QFZ16986.1"/>
    </source>
</evidence>
<protein>
    <recommendedName>
        <fullName evidence="5">Proline-rich protein</fullName>
    </recommendedName>
</protein>
<feature type="compositionally biased region" description="Low complexity" evidence="1">
    <location>
        <begin position="344"/>
        <end position="365"/>
    </location>
</feature>
<feature type="transmembrane region" description="Helical" evidence="2">
    <location>
        <begin position="233"/>
        <end position="256"/>
    </location>
</feature>
<proteinExistence type="predicted"/>
<dbReference type="RefSeq" id="WP_051765338.1">
    <property type="nucleotide sequence ID" value="NZ_CP034550.1"/>
</dbReference>
<gene>
    <name evidence="3" type="ORF">EKG83_05460</name>
</gene>
<dbReference type="OrthoDB" id="5185521at2"/>
<accession>A0A5Q0GSB6</accession>